<evidence type="ECO:0000313" key="3">
    <source>
        <dbReference type="Proteomes" id="UP000008068"/>
    </source>
</evidence>
<organism evidence="3">
    <name type="scientific">Caenorhabditis brenneri</name>
    <name type="common">Nematode worm</name>
    <dbReference type="NCBI Taxonomy" id="135651"/>
    <lineage>
        <taxon>Eukaryota</taxon>
        <taxon>Metazoa</taxon>
        <taxon>Ecdysozoa</taxon>
        <taxon>Nematoda</taxon>
        <taxon>Chromadorea</taxon>
        <taxon>Rhabditida</taxon>
        <taxon>Rhabditina</taxon>
        <taxon>Rhabditomorpha</taxon>
        <taxon>Rhabditoidea</taxon>
        <taxon>Rhabditidae</taxon>
        <taxon>Peloderinae</taxon>
        <taxon>Caenorhabditis</taxon>
    </lineage>
</organism>
<feature type="transmembrane region" description="Helical" evidence="1">
    <location>
        <begin position="192"/>
        <end position="220"/>
    </location>
</feature>
<accession>G0MU68</accession>
<dbReference type="Proteomes" id="UP000008068">
    <property type="component" value="Unassembled WGS sequence"/>
</dbReference>
<dbReference type="PANTHER" id="PTHR22941">
    <property type="entry name" value="SERPENTINE RECEPTOR"/>
    <property type="match status" value="1"/>
</dbReference>
<reference evidence="3" key="1">
    <citation type="submission" date="2011-07" db="EMBL/GenBank/DDBJ databases">
        <authorList>
            <consortium name="Caenorhabditis brenneri Sequencing and Analysis Consortium"/>
            <person name="Wilson R.K."/>
        </authorList>
    </citation>
    <scope>NUCLEOTIDE SEQUENCE [LARGE SCALE GENOMIC DNA]</scope>
    <source>
        <strain evidence="3">PB2801</strain>
    </source>
</reference>
<evidence type="ECO:0000256" key="1">
    <source>
        <dbReference type="SAM" id="Phobius"/>
    </source>
</evidence>
<name>G0MU68_CAEBE</name>
<keyword evidence="1" id="KW-0472">Membrane</keyword>
<keyword evidence="1" id="KW-0812">Transmembrane</keyword>
<sequence>MDCTSVPGFFGSPQFLSMALHSSSILTTPIHCFGLYCILWRTPESMKSVKWYLVNLHIWIMIFDYTYGLLTIPYLLLPHLAGIPLGILQFFGVPNQYQVLTLVLFLTYVVNSIVAVFENRFHVVCIYPGKQSWKYWRRWWLAAHYVGAFLIVASLLLVTPDQESARRHVIEDLPCLRHYISEARLFVFSENVLYIALVFAFYATISISESFLFSGFLISYTLRQLKSKRMSRKTFNIQRKFLMALVIQMEVPLTMLLLPFLYGWLSVLTGYHNQVLINIALTIGSMHGFCSTLVMLFVQHPYRETMFNLVLETKIMRMFEKDLNTQRPILH</sequence>
<feature type="transmembrane region" description="Helical" evidence="1">
    <location>
        <begin position="276"/>
        <end position="298"/>
    </location>
</feature>
<dbReference type="InterPro" id="IPR053220">
    <property type="entry name" value="Nematode_rcpt-like_serp_H"/>
</dbReference>
<evidence type="ECO:0000313" key="2">
    <source>
        <dbReference type="EMBL" id="EGT44076.1"/>
    </source>
</evidence>
<dbReference type="SUPFAM" id="SSF81321">
    <property type="entry name" value="Family A G protein-coupled receptor-like"/>
    <property type="match status" value="1"/>
</dbReference>
<dbReference type="EMBL" id="GL379812">
    <property type="protein sequence ID" value="EGT44076.1"/>
    <property type="molecule type" value="Genomic_DNA"/>
</dbReference>
<dbReference type="PANTHER" id="PTHR22941:SF2">
    <property type="entry name" value="SERPENTINE RECEPTOR, CLASS H-RELATED"/>
    <property type="match status" value="1"/>
</dbReference>
<protein>
    <submittedName>
        <fullName evidence="2">Uncharacterized protein</fullName>
    </submittedName>
</protein>
<keyword evidence="3" id="KW-1185">Reference proteome</keyword>
<proteinExistence type="predicted"/>
<keyword evidence="1" id="KW-1133">Transmembrane helix</keyword>
<gene>
    <name evidence="2" type="ORF">CAEBREN_00536</name>
</gene>
<feature type="transmembrane region" description="Helical" evidence="1">
    <location>
        <begin position="138"/>
        <end position="158"/>
    </location>
</feature>
<dbReference type="eggNOG" id="ENOG502TFM0">
    <property type="taxonomic scope" value="Eukaryota"/>
</dbReference>
<dbReference type="OMA" id="WLAAHYV"/>
<dbReference type="OrthoDB" id="5872351at2759"/>
<dbReference type="Pfam" id="PF10318">
    <property type="entry name" value="7TM_GPCR_Srh"/>
    <property type="match status" value="1"/>
</dbReference>
<feature type="transmembrane region" description="Helical" evidence="1">
    <location>
        <begin position="15"/>
        <end position="39"/>
    </location>
</feature>
<feature type="transmembrane region" description="Helical" evidence="1">
    <location>
        <begin position="241"/>
        <end position="264"/>
    </location>
</feature>
<feature type="transmembrane region" description="Helical" evidence="1">
    <location>
        <begin position="97"/>
        <end position="117"/>
    </location>
</feature>
<dbReference type="AlphaFoldDB" id="G0MU68"/>
<dbReference type="InParanoid" id="G0MU68"/>
<feature type="transmembrane region" description="Helical" evidence="1">
    <location>
        <begin position="51"/>
        <end position="77"/>
    </location>
</feature>
<dbReference type="InterPro" id="IPR019422">
    <property type="entry name" value="7TM_GPCR_serpentine_rcpt_Srh"/>
</dbReference>
<dbReference type="HOGENOM" id="CLU_042960_1_1_1"/>